<protein>
    <submittedName>
        <fullName evidence="1">Uncharacterized protein</fullName>
    </submittedName>
</protein>
<reference evidence="1 2" key="1">
    <citation type="journal article" date="2021" name="J. Hered.">
        <title>A chromosome-level genome assembly of the parasitoid wasp, Cotesia glomerata (Hymenoptera: Braconidae).</title>
        <authorList>
            <person name="Pinto B.J."/>
            <person name="Weis J.J."/>
            <person name="Gamble T."/>
            <person name="Ode P.J."/>
            <person name="Paul R."/>
            <person name="Zaspel J.M."/>
        </authorList>
    </citation>
    <scope>NUCLEOTIDE SEQUENCE [LARGE SCALE GENOMIC DNA]</scope>
    <source>
        <strain evidence="1">CgM1</strain>
    </source>
</reference>
<dbReference type="EMBL" id="JAHXZJ010001946">
    <property type="protein sequence ID" value="KAH0548264.1"/>
    <property type="molecule type" value="Genomic_DNA"/>
</dbReference>
<evidence type="ECO:0000313" key="2">
    <source>
        <dbReference type="Proteomes" id="UP000826195"/>
    </source>
</evidence>
<organism evidence="1 2">
    <name type="scientific">Cotesia glomerata</name>
    <name type="common">Lepidopteran parasitic wasp</name>
    <name type="synonym">Apanteles glomeratus</name>
    <dbReference type="NCBI Taxonomy" id="32391"/>
    <lineage>
        <taxon>Eukaryota</taxon>
        <taxon>Metazoa</taxon>
        <taxon>Ecdysozoa</taxon>
        <taxon>Arthropoda</taxon>
        <taxon>Hexapoda</taxon>
        <taxon>Insecta</taxon>
        <taxon>Pterygota</taxon>
        <taxon>Neoptera</taxon>
        <taxon>Endopterygota</taxon>
        <taxon>Hymenoptera</taxon>
        <taxon>Apocrita</taxon>
        <taxon>Ichneumonoidea</taxon>
        <taxon>Braconidae</taxon>
        <taxon>Microgastrinae</taxon>
        <taxon>Cotesia</taxon>
    </lineage>
</organism>
<dbReference type="AlphaFoldDB" id="A0AAV7IBR8"/>
<keyword evidence="2" id="KW-1185">Reference proteome</keyword>
<sequence length="132" mass="15191">SFELSNSSDACEPEHWLVNSVYYYMLIRCPSDYRSPIILRKMEQGNIDSALKRSAIRCISHQRPSHSVRWHLCHQNMHLPSGRKEVAEVLVNDHKTVMSGTEIPLKIRALTTSKNEKTYLERSTDYSTCIPG</sequence>
<comment type="caution">
    <text evidence="1">The sequence shown here is derived from an EMBL/GenBank/DDBJ whole genome shotgun (WGS) entry which is preliminary data.</text>
</comment>
<proteinExistence type="predicted"/>
<name>A0AAV7IBR8_COTGL</name>
<accession>A0AAV7IBR8</accession>
<feature type="non-terminal residue" evidence="1">
    <location>
        <position position="1"/>
    </location>
</feature>
<gene>
    <name evidence="1" type="ORF">KQX54_000415</name>
</gene>
<evidence type="ECO:0000313" key="1">
    <source>
        <dbReference type="EMBL" id="KAH0548264.1"/>
    </source>
</evidence>
<dbReference type="Proteomes" id="UP000826195">
    <property type="component" value="Unassembled WGS sequence"/>
</dbReference>